<feature type="domain" description="Glycosyl hydrolase family 13 catalytic" evidence="5">
    <location>
        <begin position="271"/>
        <end position="753"/>
    </location>
</feature>
<evidence type="ECO:0000313" key="7">
    <source>
        <dbReference type="Proteomes" id="UP000001880"/>
    </source>
</evidence>
<sequence>MHTPTPPTPPTSAPTRPRPRASRSQRLAAFAGLAGLAGLAGACTELAPERDHQIDRSTEKAASWFFRGTPNDWDITPTSAIAGTSKYETCQTFSGVFDPRFKFDRYGDWSENYPAQDYRVADNASYHIVFDEQSKAITVEQVGDCDAEPPQSDDTWYFRGTPNAWGTTEMTPEPDTTRFAINVAFAGEDAVARFKVDHHGDWLDSYPAQDIPVDDCYVYDIVFDSASHDITYTRGDAVTTGACSNDPGDPTDPPPPPDPSGVDFREETIYFLLTARFYDGDPSNNYYNRDRIELGDPHWRGDFQGLIDRLDYIADLGFTAIWITPPVENRSGLDYHGYHAYDWNRIDPRLESPGASYQDLIDAAHARGLKIIQDVVINHSSQYGIRGEVWIDHLPIKYYRPAGGGAIDNGPYQGNLGDYLSPFREDNDNPVAPAWFRERQTSDPEGVVPLVDPRTGATVPSPGYDANRFFGIDAGGLDPSWYHLDGFMAGGDWENPLSLQRKHLAGDCIDLATENANVRDYLNSAMYRYLDMGVDAIRLDTVKHIERDELLSYVDAWRAHAPDLFVFGENLVKGTGLGSELANDNASAVIRPWWYTRRTPDPGNPTAGPDSGFSVLDFSLFSTFRDNLSHGNYGGIGGVLAWDWIYGDATKLVTFLQNHDVGPDNDFKYRFSGESWQAAIAYNLLWTLRGIPALYYGEEIEFMKGAPQDIDGPSRVLSETGRAYFGDHLTAAALPTTQSHPMYRHIQRLNAIRRSVPALQKGVMRQVNEFGSGMSFVRDYGDGQSYAVVGLATGSAQSFSVSGVRNGSYRDAVTGNQITVSGGTLSFSVREHSAGIYVLDGPGKIGSDGVYLR</sequence>
<evidence type="ECO:0000256" key="3">
    <source>
        <dbReference type="ARBA" id="ARBA00022729"/>
    </source>
</evidence>
<accession>D0LM20</accession>
<evidence type="ECO:0000259" key="5">
    <source>
        <dbReference type="SMART" id="SM00642"/>
    </source>
</evidence>
<evidence type="ECO:0000313" key="6">
    <source>
        <dbReference type="EMBL" id="ACY15198.1"/>
    </source>
</evidence>
<dbReference type="AlphaFoldDB" id="D0LM20"/>
<dbReference type="InterPro" id="IPR017853">
    <property type="entry name" value="GH"/>
</dbReference>
<dbReference type="Proteomes" id="UP000001880">
    <property type="component" value="Chromosome"/>
</dbReference>
<dbReference type="eggNOG" id="COG0366">
    <property type="taxonomic scope" value="Bacteria"/>
</dbReference>
<dbReference type="EMBL" id="CP001804">
    <property type="protein sequence ID" value="ACY15198.1"/>
    <property type="molecule type" value="Genomic_DNA"/>
</dbReference>
<dbReference type="SMART" id="SM00642">
    <property type="entry name" value="Aamy"/>
    <property type="match status" value="1"/>
</dbReference>
<name>D0LM20_HALO1</name>
<feature type="compositionally biased region" description="Pro residues" evidence="4">
    <location>
        <begin position="1"/>
        <end position="12"/>
    </location>
</feature>
<dbReference type="Gene3D" id="3.20.20.80">
    <property type="entry name" value="Glycosidases"/>
    <property type="match status" value="2"/>
</dbReference>
<evidence type="ECO:0000256" key="4">
    <source>
        <dbReference type="SAM" id="MobiDB-lite"/>
    </source>
</evidence>
<keyword evidence="3" id="KW-0732">Signal</keyword>
<comment type="cofactor">
    <cofactor evidence="1">
        <name>Ca(2+)</name>
        <dbReference type="ChEBI" id="CHEBI:29108"/>
    </cofactor>
</comment>
<protein>
    <submittedName>
        <fullName evidence="6">Alpha amylase catalytic region</fullName>
    </submittedName>
</protein>
<feature type="region of interest" description="Disordered" evidence="4">
    <location>
        <begin position="239"/>
        <end position="261"/>
    </location>
</feature>
<feature type="region of interest" description="Disordered" evidence="4">
    <location>
        <begin position="1"/>
        <end position="24"/>
    </location>
</feature>
<dbReference type="Gene3D" id="2.60.40.1180">
    <property type="entry name" value="Golgi alpha-mannosidase II"/>
    <property type="match status" value="1"/>
</dbReference>
<dbReference type="STRING" id="502025.Hoch_2667"/>
<dbReference type="GO" id="GO:0046872">
    <property type="term" value="F:metal ion binding"/>
    <property type="evidence" value="ECO:0007669"/>
    <property type="project" value="UniProtKB-KW"/>
</dbReference>
<dbReference type="SUPFAM" id="SSF51445">
    <property type="entry name" value="(Trans)glycosidases"/>
    <property type="match status" value="1"/>
</dbReference>
<keyword evidence="2" id="KW-0479">Metal-binding</keyword>
<dbReference type="Pfam" id="PF00128">
    <property type="entry name" value="Alpha-amylase"/>
    <property type="match status" value="1"/>
</dbReference>
<dbReference type="RefSeq" id="WP_012827806.1">
    <property type="nucleotide sequence ID" value="NC_013440.1"/>
</dbReference>
<proteinExistence type="predicted"/>
<dbReference type="PANTHER" id="PTHR10357">
    <property type="entry name" value="ALPHA-AMYLASE FAMILY MEMBER"/>
    <property type="match status" value="1"/>
</dbReference>
<evidence type="ECO:0000256" key="2">
    <source>
        <dbReference type="ARBA" id="ARBA00022723"/>
    </source>
</evidence>
<dbReference type="InterPro" id="IPR006047">
    <property type="entry name" value="GH13_cat_dom"/>
</dbReference>
<dbReference type="KEGG" id="hoh:Hoch_2667"/>
<keyword evidence="7" id="KW-1185">Reference proteome</keyword>
<feature type="compositionally biased region" description="Pro residues" evidence="4">
    <location>
        <begin position="250"/>
        <end position="259"/>
    </location>
</feature>
<dbReference type="GO" id="GO:0005975">
    <property type="term" value="P:carbohydrate metabolic process"/>
    <property type="evidence" value="ECO:0007669"/>
    <property type="project" value="InterPro"/>
</dbReference>
<dbReference type="InterPro" id="IPR013780">
    <property type="entry name" value="Glyco_hydro_b"/>
</dbReference>
<dbReference type="PANTHER" id="PTHR10357:SF215">
    <property type="entry name" value="ALPHA-AMYLASE 1"/>
    <property type="match status" value="1"/>
</dbReference>
<dbReference type="HOGENOM" id="CLU_007947_1_0_7"/>
<organism evidence="6 7">
    <name type="scientific">Haliangium ochraceum (strain DSM 14365 / JCM 11303 / SMP-2)</name>
    <dbReference type="NCBI Taxonomy" id="502025"/>
    <lineage>
        <taxon>Bacteria</taxon>
        <taxon>Pseudomonadati</taxon>
        <taxon>Myxococcota</taxon>
        <taxon>Polyangia</taxon>
        <taxon>Haliangiales</taxon>
        <taxon>Kofleriaceae</taxon>
        <taxon>Haliangium</taxon>
    </lineage>
</organism>
<gene>
    <name evidence="6" type="ordered locus">Hoch_2667</name>
</gene>
<reference evidence="6 7" key="1">
    <citation type="journal article" date="2010" name="Stand. Genomic Sci.">
        <title>Complete genome sequence of Haliangium ochraceum type strain (SMP-2).</title>
        <authorList>
            <consortium name="US DOE Joint Genome Institute (JGI-PGF)"/>
            <person name="Ivanova N."/>
            <person name="Daum C."/>
            <person name="Lang E."/>
            <person name="Abt B."/>
            <person name="Kopitz M."/>
            <person name="Saunders E."/>
            <person name="Lapidus A."/>
            <person name="Lucas S."/>
            <person name="Glavina Del Rio T."/>
            <person name="Nolan M."/>
            <person name="Tice H."/>
            <person name="Copeland A."/>
            <person name="Cheng J.F."/>
            <person name="Chen F."/>
            <person name="Bruce D."/>
            <person name="Goodwin L."/>
            <person name="Pitluck S."/>
            <person name="Mavromatis K."/>
            <person name="Pati A."/>
            <person name="Mikhailova N."/>
            <person name="Chen A."/>
            <person name="Palaniappan K."/>
            <person name="Land M."/>
            <person name="Hauser L."/>
            <person name="Chang Y.J."/>
            <person name="Jeffries C.D."/>
            <person name="Detter J.C."/>
            <person name="Brettin T."/>
            <person name="Rohde M."/>
            <person name="Goker M."/>
            <person name="Bristow J."/>
            <person name="Markowitz V."/>
            <person name="Eisen J.A."/>
            <person name="Hugenholtz P."/>
            <person name="Kyrpides N.C."/>
            <person name="Klenk H.P."/>
        </authorList>
    </citation>
    <scope>NUCLEOTIDE SEQUENCE [LARGE SCALE GENOMIC DNA]</scope>
    <source>
        <strain evidence="7">DSM 14365 / CIP 107738 / JCM 11303 / AJ 13395 / SMP-2</strain>
    </source>
</reference>
<evidence type="ECO:0000256" key="1">
    <source>
        <dbReference type="ARBA" id="ARBA00001913"/>
    </source>
</evidence>
<dbReference type="CAZy" id="GH13">
    <property type="family name" value="Glycoside Hydrolase Family 13"/>
</dbReference>